<dbReference type="RefSeq" id="WP_052949884.1">
    <property type="nucleotide sequence ID" value="NZ_JPLA01000025.1"/>
</dbReference>
<dbReference type="OrthoDB" id="9768004at2"/>
<evidence type="ECO:0000313" key="2">
    <source>
        <dbReference type="EMBL" id="KLD63765.1"/>
    </source>
</evidence>
<dbReference type="InterPro" id="IPR058395">
    <property type="entry name" value="DUF8082"/>
</dbReference>
<dbReference type="Pfam" id="PF26309">
    <property type="entry name" value="DUF8082"/>
    <property type="match status" value="1"/>
</dbReference>
<dbReference type="PROSITE" id="PS50104">
    <property type="entry name" value="TIR"/>
    <property type="match status" value="1"/>
</dbReference>
<protein>
    <recommendedName>
        <fullName evidence="1">TIR domain-containing protein</fullName>
    </recommendedName>
</protein>
<dbReference type="STRING" id="1440762.Y882_10255"/>
<dbReference type="PATRIC" id="fig|1440762.4.peg.1544"/>
<dbReference type="EMBL" id="JPLA01000025">
    <property type="protein sequence ID" value="KLD63765.1"/>
    <property type="molecule type" value="Genomic_DNA"/>
</dbReference>
<evidence type="ECO:0000313" key="3">
    <source>
        <dbReference type="Proteomes" id="UP000035481"/>
    </source>
</evidence>
<dbReference type="SUPFAM" id="SSF52200">
    <property type="entry name" value="Toll/Interleukin receptor TIR domain"/>
    <property type="match status" value="1"/>
</dbReference>
<dbReference type="GO" id="GO:0007165">
    <property type="term" value="P:signal transduction"/>
    <property type="evidence" value="ECO:0007669"/>
    <property type="project" value="InterPro"/>
</dbReference>
<reference evidence="2 3" key="1">
    <citation type="journal article" date="2015" name="Antonie Van Leeuwenhoek">
        <title>A phylogenomic and molecular marker based taxonomic framework for the order Xanthomonadales: proposal to transfer the families Algiphilaceae and Solimonadaceae to the order Nevskiales ord. nov. and to create a new family within the order Xanthomonadales, the family Rhodanobacteraceae fam. nov., containing the genus Rhodanobacter and its closest relatives.</title>
        <authorList>
            <person name="Naushad S."/>
            <person name="Adeolu M."/>
            <person name="Wong S."/>
            <person name="Sohail M."/>
            <person name="Schellhorn H.E."/>
            <person name="Gupta R.S."/>
        </authorList>
    </citation>
    <scope>NUCLEOTIDE SEQUENCE [LARGE SCALE GENOMIC DNA]</scope>
    <source>
        <strain evidence="2 3">DSM 16301</strain>
    </source>
</reference>
<gene>
    <name evidence="2" type="ORF">Y882_10255</name>
</gene>
<dbReference type="Gene3D" id="3.40.50.10140">
    <property type="entry name" value="Toll/interleukin-1 receptor homology (TIR) domain"/>
    <property type="match status" value="1"/>
</dbReference>
<proteinExistence type="predicted"/>
<name>A0A0G9H1Q9_9GAMM</name>
<dbReference type="InterPro" id="IPR000157">
    <property type="entry name" value="TIR_dom"/>
</dbReference>
<dbReference type="Pfam" id="PF13676">
    <property type="entry name" value="TIR_2"/>
    <property type="match status" value="1"/>
</dbReference>
<sequence>MAHDLFVSYSQPDRQAAFALVQRLEARGISVWIAPRDVSPAADWAAEIIDAITSARLMLLIFSASSNDSGQVRREVERAVHKQLPILPFRLENVLPSKSLEYFLSTQHWMDAFPPPLEPHIDRLCAYLESALGKVAVHERPVELHASQHPAPPAITHPTATLDAAHLRQLEVELARHIGPVAAHLVRRATQGGGDLDALAQRLAPEIDGEAERRHFLEACWRIGKDK</sequence>
<accession>A0A0G9H1Q9</accession>
<dbReference type="AlphaFoldDB" id="A0A0G9H1Q9"/>
<organism evidence="2 3">
    <name type="scientific">Dyella japonica DSM 16301</name>
    <dbReference type="NCBI Taxonomy" id="1440762"/>
    <lineage>
        <taxon>Bacteria</taxon>
        <taxon>Pseudomonadati</taxon>
        <taxon>Pseudomonadota</taxon>
        <taxon>Gammaproteobacteria</taxon>
        <taxon>Lysobacterales</taxon>
        <taxon>Rhodanobacteraceae</taxon>
        <taxon>Dyella</taxon>
    </lineage>
</organism>
<dbReference type="Proteomes" id="UP000035481">
    <property type="component" value="Unassembled WGS sequence"/>
</dbReference>
<evidence type="ECO:0000259" key="1">
    <source>
        <dbReference type="PROSITE" id="PS50104"/>
    </source>
</evidence>
<feature type="domain" description="TIR" evidence="1">
    <location>
        <begin position="1"/>
        <end position="136"/>
    </location>
</feature>
<dbReference type="InterPro" id="IPR035897">
    <property type="entry name" value="Toll_tir_struct_dom_sf"/>
</dbReference>
<comment type="caution">
    <text evidence="2">The sequence shown here is derived from an EMBL/GenBank/DDBJ whole genome shotgun (WGS) entry which is preliminary data.</text>
</comment>